<organism evidence="2 3">
    <name type="scientific">Enhygromyxa salina</name>
    <dbReference type="NCBI Taxonomy" id="215803"/>
    <lineage>
        <taxon>Bacteria</taxon>
        <taxon>Pseudomonadati</taxon>
        <taxon>Myxococcota</taxon>
        <taxon>Polyangia</taxon>
        <taxon>Nannocystales</taxon>
        <taxon>Nannocystaceae</taxon>
        <taxon>Enhygromyxa</taxon>
    </lineage>
</organism>
<protein>
    <submittedName>
        <fullName evidence="2">Uncharacterized protein</fullName>
    </submittedName>
</protein>
<proteinExistence type="predicted"/>
<feature type="region of interest" description="Disordered" evidence="1">
    <location>
        <begin position="36"/>
        <end position="55"/>
    </location>
</feature>
<reference evidence="2 3" key="1">
    <citation type="submission" date="2014-12" db="EMBL/GenBank/DDBJ databases">
        <title>Genome assembly of Enhygromyxa salina DSM 15201.</title>
        <authorList>
            <person name="Sharma G."/>
            <person name="Subramanian S."/>
        </authorList>
    </citation>
    <scope>NUCLEOTIDE SEQUENCE [LARGE SCALE GENOMIC DNA]</scope>
    <source>
        <strain evidence="2 3">DSM 15201</strain>
    </source>
</reference>
<name>A0A0C2CZ23_9BACT</name>
<dbReference type="Proteomes" id="UP000031599">
    <property type="component" value="Unassembled WGS sequence"/>
</dbReference>
<dbReference type="AlphaFoldDB" id="A0A0C2CZ23"/>
<evidence type="ECO:0000313" key="2">
    <source>
        <dbReference type="EMBL" id="KIG13117.1"/>
    </source>
</evidence>
<comment type="caution">
    <text evidence="2">The sequence shown here is derived from an EMBL/GenBank/DDBJ whole genome shotgun (WGS) entry which is preliminary data.</text>
</comment>
<evidence type="ECO:0000313" key="3">
    <source>
        <dbReference type="Proteomes" id="UP000031599"/>
    </source>
</evidence>
<feature type="region of interest" description="Disordered" evidence="1">
    <location>
        <begin position="1"/>
        <end position="22"/>
    </location>
</feature>
<sequence length="55" mass="5708">MGQAQRRGRSGGAGTNDHDFGSGLCWGRLARFTHGESSLDGIGATPSVPQPPVEQ</sequence>
<gene>
    <name evidence="2" type="ORF">DB30_00582</name>
</gene>
<evidence type="ECO:0000256" key="1">
    <source>
        <dbReference type="SAM" id="MobiDB-lite"/>
    </source>
</evidence>
<dbReference type="EMBL" id="JMCC02000107">
    <property type="protein sequence ID" value="KIG13117.1"/>
    <property type="molecule type" value="Genomic_DNA"/>
</dbReference>
<accession>A0A0C2CZ23</accession>